<reference evidence="2 3" key="1">
    <citation type="journal article" date="2023" name="G3 (Bethesda)">
        <title>A chromosome-length genome assembly and annotation of blackberry (Rubus argutus, cv. 'Hillquist').</title>
        <authorList>
            <person name="Bruna T."/>
            <person name="Aryal R."/>
            <person name="Dudchenko O."/>
            <person name="Sargent D.J."/>
            <person name="Mead D."/>
            <person name="Buti M."/>
            <person name="Cavallini A."/>
            <person name="Hytonen T."/>
            <person name="Andres J."/>
            <person name="Pham M."/>
            <person name="Weisz D."/>
            <person name="Mascagni F."/>
            <person name="Usai G."/>
            <person name="Natali L."/>
            <person name="Bassil N."/>
            <person name="Fernandez G.E."/>
            <person name="Lomsadze A."/>
            <person name="Armour M."/>
            <person name="Olukolu B."/>
            <person name="Poorten T."/>
            <person name="Britton C."/>
            <person name="Davik J."/>
            <person name="Ashrafi H."/>
            <person name="Aiden E.L."/>
            <person name="Borodovsky M."/>
            <person name="Worthington M."/>
        </authorList>
    </citation>
    <scope>NUCLEOTIDE SEQUENCE [LARGE SCALE GENOMIC DNA]</scope>
    <source>
        <strain evidence="2">PI 553951</strain>
    </source>
</reference>
<evidence type="ECO:0000256" key="1">
    <source>
        <dbReference type="SAM" id="MobiDB-lite"/>
    </source>
</evidence>
<evidence type="ECO:0000313" key="2">
    <source>
        <dbReference type="EMBL" id="KAK9939524.1"/>
    </source>
</evidence>
<gene>
    <name evidence="2" type="ORF">M0R45_016218</name>
</gene>
<dbReference type="AlphaFoldDB" id="A0AAW1XU94"/>
<organism evidence="2 3">
    <name type="scientific">Rubus argutus</name>
    <name type="common">Southern blackberry</name>
    <dbReference type="NCBI Taxonomy" id="59490"/>
    <lineage>
        <taxon>Eukaryota</taxon>
        <taxon>Viridiplantae</taxon>
        <taxon>Streptophyta</taxon>
        <taxon>Embryophyta</taxon>
        <taxon>Tracheophyta</taxon>
        <taxon>Spermatophyta</taxon>
        <taxon>Magnoliopsida</taxon>
        <taxon>eudicotyledons</taxon>
        <taxon>Gunneridae</taxon>
        <taxon>Pentapetalae</taxon>
        <taxon>rosids</taxon>
        <taxon>fabids</taxon>
        <taxon>Rosales</taxon>
        <taxon>Rosaceae</taxon>
        <taxon>Rosoideae</taxon>
        <taxon>Rosoideae incertae sedis</taxon>
        <taxon>Rubus</taxon>
    </lineage>
</organism>
<keyword evidence="3" id="KW-1185">Reference proteome</keyword>
<protein>
    <submittedName>
        <fullName evidence="2">Uncharacterized protein</fullName>
    </submittedName>
</protein>
<comment type="caution">
    <text evidence="2">The sequence shown here is derived from an EMBL/GenBank/DDBJ whole genome shotgun (WGS) entry which is preliminary data.</text>
</comment>
<feature type="region of interest" description="Disordered" evidence="1">
    <location>
        <begin position="56"/>
        <end position="101"/>
    </location>
</feature>
<proteinExistence type="predicted"/>
<feature type="compositionally biased region" description="Basic residues" evidence="1">
    <location>
        <begin position="56"/>
        <end position="66"/>
    </location>
</feature>
<accession>A0AAW1XU94</accession>
<evidence type="ECO:0000313" key="3">
    <source>
        <dbReference type="Proteomes" id="UP001457282"/>
    </source>
</evidence>
<sequence length="112" mass="12496">MQASTVANAHLQINREGIQVGLLSRGKANNYNKPIIARKQKYHRLKSESKAILDRWRRRGTPRRRACQPDKVGGSEGRSSRWDPEGGAGNEGKPIRGGLLDEDPLKDVVELL</sequence>
<name>A0AAW1XU94_RUBAR</name>
<dbReference type="EMBL" id="JBEDUW010000003">
    <property type="protein sequence ID" value="KAK9939524.1"/>
    <property type="molecule type" value="Genomic_DNA"/>
</dbReference>
<dbReference type="Proteomes" id="UP001457282">
    <property type="component" value="Unassembled WGS sequence"/>
</dbReference>